<proteinExistence type="predicted"/>
<dbReference type="EMBL" id="CP029287">
    <property type="protein sequence ID" value="AWS00462.1"/>
    <property type="molecule type" value="Genomic_DNA"/>
</dbReference>
<dbReference type="OrthoDB" id="41987at2157"/>
<reference evidence="2" key="3">
    <citation type="submission" date="2020-03" db="EMBL/GenBank/DDBJ databases">
        <title>Sequencing and Assembly of Multiple Reported Metal-Biooxidizing Members of the Extremely Thermoacidophilic Archaeal Family Sulfolobaceae.</title>
        <authorList>
            <person name="Counts J.A."/>
            <person name="Kelly R.M."/>
        </authorList>
    </citation>
    <scope>NUCLEOTIDE SEQUENCE [LARGE SCALE GENOMIC DNA]</scope>
    <source>
        <strain evidence="2">HO1-1</strain>
    </source>
</reference>
<evidence type="ECO:0000313" key="1">
    <source>
        <dbReference type="EMBL" id="AWS00462.1"/>
    </source>
</evidence>
<dbReference type="AlphaFoldDB" id="A0A2U9IWK3"/>
<dbReference type="GeneID" id="36833785"/>
<evidence type="ECO:0000313" key="2">
    <source>
        <dbReference type="Proteomes" id="UP000247586"/>
    </source>
</evidence>
<sequence>MILTADPLTFGSWLGNRKYPPYGLRKVEAISGGTVVRPGKVSKYRNTVVGIYVNDPLGQTEIGKAISTILQRDPPYVESFRKFEIQMRRLKTENSLKVIVGGPGAWQLTDRDWIDAILIGEAEESLKEAIEGRGVVYGKKAEHFTPIRAPSGLAEVEVNRGSRKIPWSVILREMEIQGSAHGKVNLITQDILSYGDEGEVLQLLSTARRYGDVTFSNINAITALNFDLEKVRNVLGLGENRHISPVLNSSQGSCVYALDSQVLKELNRNFIYPIIYVGEEEVQQFLDFKAIIIPLPQTERYYEVLYKVWLHDKKYVKIPFSFVVDYVLKKALETKGEHLRKLNKTGLIKDLVSASFHRLFQPFP</sequence>
<accession>A0A2U9IWK3</accession>
<protein>
    <submittedName>
        <fullName evidence="1">Uncharacterized protein</fullName>
    </submittedName>
</protein>
<dbReference type="Proteomes" id="UP000247586">
    <property type="component" value="Chromosome"/>
</dbReference>
<gene>
    <name evidence="1" type="ORF">DFR87_00545</name>
</gene>
<reference evidence="1 2" key="1">
    <citation type="submission" date="2018-05" db="EMBL/GenBank/DDBJ databases">
        <title>Complete Genome Sequences of Extremely Thermoacidophilic, Metal-Mobilizing Type-Strain Members of the Archaeal Family Sulfolobaceae: Acidianus brierleyi DSM-1651T, Acidianus sulfidivorans DSM-18786T, Metallosphaera hakonensis DSM-7519T, and Metallosphaera prunae DSM-10039T.</title>
        <authorList>
            <person name="Counts J.A."/>
            <person name="Kelly R.M."/>
        </authorList>
    </citation>
    <scope>NUCLEOTIDE SEQUENCE [LARGE SCALE GENOMIC DNA]</scope>
    <source>
        <strain evidence="1 2">HO1-1</strain>
    </source>
</reference>
<organism evidence="1 2">
    <name type="scientific">Metallosphaera hakonensis JCM 8857 = DSM 7519</name>
    <dbReference type="NCBI Taxonomy" id="1293036"/>
    <lineage>
        <taxon>Archaea</taxon>
        <taxon>Thermoproteota</taxon>
        <taxon>Thermoprotei</taxon>
        <taxon>Sulfolobales</taxon>
        <taxon>Sulfolobaceae</taxon>
        <taxon>Metallosphaera</taxon>
    </lineage>
</organism>
<reference evidence="2" key="2">
    <citation type="submission" date="2020-03" db="EMBL/GenBank/DDBJ databases">
        <title>Complete Genome Sequences of Extremely Thermoacidophilic, Metal-Mobilizing Type-Strain Members of the Archaeal Family Sulfolobaceae: Acidianus brierleyi DSM-1651T, Acidianus sulfidivorans DSM-18786T, Metallosphaera hakonensis DSM-7519T, and Metallosphaera prunae DSM-10039T.</title>
        <authorList>
            <person name="Counts J.A."/>
            <person name="Kelly R.M."/>
        </authorList>
    </citation>
    <scope>NUCLEOTIDE SEQUENCE [LARGE SCALE GENOMIC DNA]</scope>
    <source>
        <strain evidence="2">HO1-1</strain>
    </source>
</reference>
<dbReference type="KEGG" id="mhk:DFR87_00545"/>
<dbReference type="RefSeq" id="WP_054836767.1">
    <property type="nucleotide sequence ID" value="NZ_BBBA01000010.1"/>
</dbReference>
<keyword evidence="2" id="KW-1185">Reference proteome</keyword>
<dbReference type="CDD" id="cd02065">
    <property type="entry name" value="B12-binding_like"/>
    <property type="match status" value="1"/>
</dbReference>
<dbReference type="STRING" id="1293036.GCA_001315825_01747"/>
<name>A0A2U9IWK3_9CREN</name>